<name>A0ACC2E6C4_DIPCM</name>
<protein>
    <submittedName>
        <fullName evidence="1">Uncharacterized protein</fullName>
    </submittedName>
</protein>
<comment type="caution">
    <text evidence="1">The sequence shown here is derived from an EMBL/GenBank/DDBJ whole genome shotgun (WGS) entry which is preliminary data.</text>
</comment>
<gene>
    <name evidence="1" type="ORF">O6H91_03G053900</name>
</gene>
<dbReference type="EMBL" id="CM055094">
    <property type="protein sequence ID" value="KAJ7562066.1"/>
    <property type="molecule type" value="Genomic_DNA"/>
</dbReference>
<evidence type="ECO:0000313" key="1">
    <source>
        <dbReference type="EMBL" id="KAJ7562066.1"/>
    </source>
</evidence>
<accession>A0ACC2E6C4</accession>
<sequence length="522" mass="58889">MVLFSRVLVQEVFAKRRRSILLLAGASLCNTTSHHISSSSFAAKVAAVPPAIPSPSSVSPSGAKWSSRGAEDKDYAQEALKWTAGIFGCTTLLALGIPGTRNYLAFGEAALEIEEIELPRQQNVFPLKTKTNFFLTESYRRRVFFNYERRIRARSPPEKVFEYFASVREIEGQSFMTAGDLMRAIVPVFPPSESPLIREGYLAGERKPGELQCAPSEFFMLFDTNGDGLITFQEYIFLMTLLSIPENNFYATFKMFDRDGNGYAASHLQSSTKEPASIMIDKDEFKKVMEVMQAQTRQGIAQRDGRRSLGTKRSGSVENCRLLQLFFGEDGKKNLSFADFEQFLHGLHEEITRLEFSHYDFHQRGTMSARDFGLSMVAAADMSSINQYLERAEFLGYNPRFNGVEISYQEFRQFAELRKQLPMLAVAISSFGKSHGLLTQSDFQRAASQVCNVPVTDTVVDIVFHIFDLNNDGTLSMEEFLGVLQRRERGVADPVESGLAKIFKCLFRCAQNHNCQIRWISI</sequence>
<evidence type="ECO:0000313" key="2">
    <source>
        <dbReference type="Proteomes" id="UP001162992"/>
    </source>
</evidence>
<proteinExistence type="predicted"/>
<keyword evidence="2" id="KW-1185">Reference proteome</keyword>
<dbReference type="Proteomes" id="UP001162992">
    <property type="component" value="Chromosome 3"/>
</dbReference>
<organism evidence="1 2">
    <name type="scientific">Diphasiastrum complanatum</name>
    <name type="common">Issler's clubmoss</name>
    <name type="synonym">Lycopodium complanatum</name>
    <dbReference type="NCBI Taxonomy" id="34168"/>
    <lineage>
        <taxon>Eukaryota</taxon>
        <taxon>Viridiplantae</taxon>
        <taxon>Streptophyta</taxon>
        <taxon>Embryophyta</taxon>
        <taxon>Tracheophyta</taxon>
        <taxon>Lycopodiopsida</taxon>
        <taxon>Lycopodiales</taxon>
        <taxon>Lycopodiaceae</taxon>
        <taxon>Lycopodioideae</taxon>
        <taxon>Diphasiastrum</taxon>
    </lineage>
</organism>
<reference evidence="2" key="1">
    <citation type="journal article" date="2024" name="Proc. Natl. Acad. Sci. U.S.A.">
        <title>Extraordinary preservation of gene collinearity over three hundred million years revealed in homosporous lycophytes.</title>
        <authorList>
            <person name="Li C."/>
            <person name="Wickell D."/>
            <person name="Kuo L.Y."/>
            <person name="Chen X."/>
            <person name="Nie B."/>
            <person name="Liao X."/>
            <person name="Peng D."/>
            <person name="Ji J."/>
            <person name="Jenkins J."/>
            <person name="Williams M."/>
            <person name="Shu S."/>
            <person name="Plott C."/>
            <person name="Barry K."/>
            <person name="Rajasekar S."/>
            <person name="Grimwood J."/>
            <person name="Han X."/>
            <person name="Sun S."/>
            <person name="Hou Z."/>
            <person name="He W."/>
            <person name="Dai G."/>
            <person name="Sun C."/>
            <person name="Schmutz J."/>
            <person name="Leebens-Mack J.H."/>
            <person name="Li F.W."/>
            <person name="Wang L."/>
        </authorList>
    </citation>
    <scope>NUCLEOTIDE SEQUENCE [LARGE SCALE GENOMIC DNA]</scope>
    <source>
        <strain evidence="2">cv. PW_Plant_1</strain>
    </source>
</reference>